<dbReference type="OrthoDB" id="397357at2"/>
<dbReference type="RefSeq" id="WP_005683136.1">
    <property type="nucleotide sequence ID" value="NZ_ADNC01000002.1"/>
</dbReference>
<dbReference type="InterPro" id="IPR046348">
    <property type="entry name" value="SIS_dom_sf"/>
</dbReference>
<dbReference type="AlphaFoldDB" id="D4XUW2"/>
<name>D4XUW2_9BACT</name>
<dbReference type="GO" id="GO:0097367">
    <property type="term" value="F:carbohydrate derivative binding"/>
    <property type="evidence" value="ECO:0007669"/>
    <property type="project" value="InterPro"/>
</dbReference>
<keyword evidence="2" id="KW-1185">Reference proteome</keyword>
<accession>D4XUW2</accession>
<comment type="caution">
    <text evidence="1">The sequence shown here is derived from an EMBL/GenBank/DDBJ whole genome shotgun (WGS) entry which is preliminary data.</text>
</comment>
<sequence length="423" mass="48686">MIKLKTINFTSHQNENSDVQNDLIETNKMLLSKNLTDFEYLEFNDIAFNYSITGIKRIIKMCNNLKSNCVESLKELFIFAPSFQINNIMAALNFVLGESYFYKKHALKITFLEFHESYSSLQEKIDYLNTKTRRDFGIIILGDLKKNPSFEKIIKRSLSDVQSNLGARFLKKNVFIIGKYSTVELFKNININSSNIFVTSDNIADNNTFFTESCLFPIALCGIDILKLVKGYKDISLNAYSIDLENNLALRFASHLFHDLYNLGLDRTHLNIIASDSKNMKHLLDLHLFNQNILNISKDIASIGFYGNENIYTQGQMLVDGNKNKSILYFTINEEKIDYQPSSEVDHNDGFTHLEINSLNKFKKDSYLVFRNYLSSFSANIKILEVTIDAFNEETFGGLIALIYYANIYYAMLINSNAFINHK</sequence>
<dbReference type="STRING" id="747682.MALL_0116"/>
<reference evidence="1 2" key="1">
    <citation type="submission" date="2010-03" db="EMBL/GenBank/DDBJ databases">
        <authorList>
            <person name="Glass J.I."/>
            <person name="Benders G.A."/>
            <person name="Durkin A.S."/>
            <person name="Farmerie W.G."/>
            <person name="Hlavinka K."/>
            <person name="Hostetler J."/>
            <person name="Jackson J."/>
            <person name="May M.A."/>
            <person name="Miller R.H."/>
            <person name="Paralanov V."/>
            <person name="Radune D."/>
            <person name="Szczypinski B."/>
            <person name="Brown D.R."/>
        </authorList>
    </citation>
    <scope>NUCLEOTIDE SEQUENCE [LARGE SCALE GENOMIC DNA]</scope>
    <source>
        <strain evidence="1 2">A21JP2</strain>
    </source>
</reference>
<dbReference type="SUPFAM" id="SSF53697">
    <property type="entry name" value="SIS domain"/>
    <property type="match status" value="1"/>
</dbReference>
<evidence type="ECO:0000313" key="1">
    <source>
        <dbReference type="EMBL" id="EFF41854.1"/>
    </source>
</evidence>
<evidence type="ECO:0008006" key="3">
    <source>
        <dbReference type="Google" id="ProtNLM"/>
    </source>
</evidence>
<gene>
    <name evidence="1" type="ORF">MALL_0116</name>
</gene>
<dbReference type="Gene3D" id="3.40.50.10490">
    <property type="entry name" value="Glucose-6-phosphate isomerase like protein, domain 1"/>
    <property type="match status" value="2"/>
</dbReference>
<dbReference type="eggNOG" id="COG0166">
    <property type="taxonomic scope" value="Bacteria"/>
</dbReference>
<proteinExistence type="predicted"/>
<organism evidence="1 2">
    <name type="scientific">Mycoplasmopsis alligatoris A21JP2</name>
    <dbReference type="NCBI Taxonomy" id="747682"/>
    <lineage>
        <taxon>Bacteria</taxon>
        <taxon>Bacillati</taxon>
        <taxon>Mycoplasmatota</taxon>
        <taxon>Mycoplasmoidales</taxon>
        <taxon>Metamycoplasmataceae</taxon>
        <taxon>Mycoplasmopsis</taxon>
    </lineage>
</organism>
<dbReference type="EMBL" id="ADNC01000002">
    <property type="protein sequence ID" value="EFF41854.1"/>
    <property type="molecule type" value="Genomic_DNA"/>
</dbReference>
<dbReference type="Proteomes" id="UP000004757">
    <property type="component" value="Unassembled WGS sequence"/>
</dbReference>
<dbReference type="GO" id="GO:1901135">
    <property type="term" value="P:carbohydrate derivative metabolic process"/>
    <property type="evidence" value="ECO:0007669"/>
    <property type="project" value="InterPro"/>
</dbReference>
<evidence type="ECO:0000313" key="2">
    <source>
        <dbReference type="Proteomes" id="UP000004757"/>
    </source>
</evidence>
<protein>
    <recommendedName>
        <fullName evidence="3">Glucose-6-phosphate isomerase</fullName>
    </recommendedName>
</protein>